<name>A0ACC2TZ29_9FUNG</name>
<protein>
    <submittedName>
        <fullName evidence="1">Uncharacterized protein</fullName>
    </submittedName>
</protein>
<proteinExistence type="predicted"/>
<reference evidence="1" key="1">
    <citation type="submission" date="2022-04" db="EMBL/GenBank/DDBJ databases">
        <title>Genome of the entomopathogenic fungus Entomophthora muscae.</title>
        <authorList>
            <person name="Elya C."/>
            <person name="Lovett B.R."/>
            <person name="Lee E."/>
            <person name="Macias A.M."/>
            <person name="Hajek A.E."/>
            <person name="De Bivort B.L."/>
            <person name="Kasson M.T."/>
            <person name="De Fine Licht H.H."/>
            <person name="Stajich J.E."/>
        </authorList>
    </citation>
    <scope>NUCLEOTIDE SEQUENCE</scope>
    <source>
        <strain evidence="1">Berkeley</strain>
    </source>
</reference>
<accession>A0ACC2TZ29</accession>
<comment type="caution">
    <text evidence="1">The sequence shown here is derived from an EMBL/GenBank/DDBJ whole genome shotgun (WGS) entry which is preliminary data.</text>
</comment>
<dbReference type="EMBL" id="QTSX02001660">
    <property type="protein sequence ID" value="KAJ9079746.1"/>
    <property type="molecule type" value="Genomic_DNA"/>
</dbReference>
<evidence type="ECO:0000313" key="2">
    <source>
        <dbReference type="Proteomes" id="UP001165960"/>
    </source>
</evidence>
<evidence type="ECO:0000313" key="1">
    <source>
        <dbReference type="EMBL" id="KAJ9079746.1"/>
    </source>
</evidence>
<keyword evidence="2" id="KW-1185">Reference proteome</keyword>
<gene>
    <name evidence="1" type="ORF">DSO57_1032214</name>
</gene>
<sequence length="148" mass="16163">MGKGGQDNYSKCRNCPFFGLTQPYTCWTCSLQPNLFWLPGAPFGPVHSTNYISNPAYLEFIPENILLVDPLAGTGVPEQVNHEVQLLARISSTDDPTYHPLVCLPVCLQDPVIADGITSTQGFIGLYITLAGLMDSMVPTSGPWSMLR</sequence>
<organism evidence="1 2">
    <name type="scientific">Entomophthora muscae</name>
    <dbReference type="NCBI Taxonomy" id="34485"/>
    <lineage>
        <taxon>Eukaryota</taxon>
        <taxon>Fungi</taxon>
        <taxon>Fungi incertae sedis</taxon>
        <taxon>Zoopagomycota</taxon>
        <taxon>Entomophthoromycotina</taxon>
        <taxon>Entomophthoromycetes</taxon>
        <taxon>Entomophthorales</taxon>
        <taxon>Entomophthoraceae</taxon>
        <taxon>Entomophthora</taxon>
    </lineage>
</organism>
<dbReference type="Proteomes" id="UP001165960">
    <property type="component" value="Unassembled WGS sequence"/>
</dbReference>